<comment type="catalytic activity">
    <reaction evidence="16">
        <text>a quinone + succinate = fumarate + a quinol</text>
        <dbReference type="Rhea" id="RHEA:40523"/>
        <dbReference type="ChEBI" id="CHEBI:24646"/>
        <dbReference type="ChEBI" id="CHEBI:29806"/>
        <dbReference type="ChEBI" id="CHEBI:30031"/>
        <dbReference type="ChEBI" id="CHEBI:132124"/>
        <dbReference type="EC" id="1.3.5.1"/>
    </reaction>
</comment>
<dbReference type="GO" id="GO:0051538">
    <property type="term" value="F:3 iron, 4 sulfur cluster binding"/>
    <property type="evidence" value="ECO:0007669"/>
    <property type="project" value="UniProtKB-KW"/>
</dbReference>
<evidence type="ECO:0000256" key="6">
    <source>
        <dbReference type="ARBA" id="ARBA00022448"/>
    </source>
</evidence>
<evidence type="ECO:0000256" key="4">
    <source>
        <dbReference type="ARBA" id="ARBA00012792"/>
    </source>
</evidence>
<dbReference type="GO" id="GO:0006099">
    <property type="term" value="P:tricarboxylic acid cycle"/>
    <property type="evidence" value="ECO:0007669"/>
    <property type="project" value="UniProtKB-UniPathway"/>
</dbReference>
<evidence type="ECO:0000256" key="13">
    <source>
        <dbReference type="ARBA" id="ARBA00023004"/>
    </source>
</evidence>
<keyword evidence="15 17" id="KW-0003">3Fe-4S</keyword>
<evidence type="ECO:0000256" key="17">
    <source>
        <dbReference type="RuleBase" id="RU361237"/>
    </source>
</evidence>
<evidence type="ECO:0000256" key="9">
    <source>
        <dbReference type="ARBA" id="ARBA00022714"/>
    </source>
</evidence>
<keyword evidence="17" id="KW-0472">Membrane</keyword>
<dbReference type="EMBL" id="GEDC01008405">
    <property type="protein sequence ID" value="JAS28893.1"/>
    <property type="molecule type" value="Transcribed_RNA"/>
</dbReference>
<keyword evidence="17" id="KW-0999">Mitochondrion inner membrane</keyword>
<keyword evidence="7 17" id="KW-0004">4Fe-4S</keyword>
<dbReference type="NCBIfam" id="NF004616">
    <property type="entry name" value="PRK05950.1"/>
    <property type="match status" value="1"/>
</dbReference>
<organism evidence="21">
    <name type="scientific">Clastoptera arizonana</name>
    <name type="common">Arizona spittle bug</name>
    <dbReference type="NCBI Taxonomy" id="38151"/>
    <lineage>
        <taxon>Eukaryota</taxon>
        <taxon>Metazoa</taxon>
        <taxon>Ecdysozoa</taxon>
        <taxon>Arthropoda</taxon>
        <taxon>Hexapoda</taxon>
        <taxon>Insecta</taxon>
        <taxon>Pterygota</taxon>
        <taxon>Neoptera</taxon>
        <taxon>Paraneoptera</taxon>
        <taxon>Hemiptera</taxon>
        <taxon>Auchenorrhyncha</taxon>
        <taxon>Cercopoidea</taxon>
        <taxon>Clastopteridae</taxon>
        <taxon>Clastoptera</taxon>
    </lineage>
</organism>
<feature type="region of interest" description="Disordered" evidence="18">
    <location>
        <begin position="259"/>
        <end position="281"/>
    </location>
</feature>
<feature type="domain" description="4Fe-4S ferredoxin-type" evidence="20">
    <location>
        <begin position="160"/>
        <end position="190"/>
    </location>
</feature>
<dbReference type="PROSITE" id="PS51085">
    <property type="entry name" value="2FE2S_FER_2"/>
    <property type="match status" value="1"/>
</dbReference>
<dbReference type="SUPFAM" id="SSF54292">
    <property type="entry name" value="2Fe-2S ferredoxin-like"/>
    <property type="match status" value="1"/>
</dbReference>
<evidence type="ECO:0000256" key="7">
    <source>
        <dbReference type="ARBA" id="ARBA00022485"/>
    </source>
</evidence>
<evidence type="ECO:0000256" key="16">
    <source>
        <dbReference type="ARBA" id="ARBA00049220"/>
    </source>
</evidence>
<evidence type="ECO:0000256" key="3">
    <source>
        <dbReference type="ARBA" id="ARBA00009433"/>
    </source>
</evidence>
<evidence type="ECO:0000256" key="10">
    <source>
        <dbReference type="ARBA" id="ARBA00022723"/>
    </source>
</evidence>
<dbReference type="PROSITE" id="PS00197">
    <property type="entry name" value="2FE2S_FER_1"/>
    <property type="match status" value="1"/>
</dbReference>
<dbReference type="InterPro" id="IPR017896">
    <property type="entry name" value="4Fe4S_Fe-S-bd"/>
</dbReference>
<sequence length="281" mass="32288">MHHSKLTFNIFKFGWLARYASTSKVTEVKVYRYVPEVSKKPYLQTFSIEKKNVKGRMVLDLLNSIKDTLDSSLSYRRSCREGICGSCAMNINGVNALACITTVTDKVIIYPLPHSYVIRDLVVDMQMFYDQYKSIMPYMIKKSLKQDDIGKNTILQSINDSKKLEELYECILCACCSSSCPSYWWNSPRFLGPAALLHAYRWVIDSRDDGHEERMNQLKDNYSLFRCHTISNCTIVCPKNLNPAKAIAELKLLVSKFKKKQPPEPIKPIKAKVESDINTKK</sequence>
<dbReference type="FunFam" id="1.10.1060.10:FF:000001">
    <property type="entry name" value="Succinate dehydrogenase iron-sulfur subunit SdhB"/>
    <property type="match status" value="1"/>
</dbReference>
<evidence type="ECO:0000259" key="19">
    <source>
        <dbReference type="PROSITE" id="PS51085"/>
    </source>
</evidence>
<dbReference type="Gene3D" id="1.10.1060.10">
    <property type="entry name" value="Alpha-helical ferredoxin"/>
    <property type="match status" value="1"/>
</dbReference>
<keyword evidence="8" id="KW-0816">Tricarboxylic acid cycle</keyword>
<dbReference type="GO" id="GO:0051539">
    <property type="term" value="F:4 iron, 4 sulfur cluster binding"/>
    <property type="evidence" value="ECO:0007669"/>
    <property type="project" value="UniProtKB-KW"/>
</dbReference>
<evidence type="ECO:0000256" key="18">
    <source>
        <dbReference type="SAM" id="MobiDB-lite"/>
    </source>
</evidence>
<evidence type="ECO:0000256" key="2">
    <source>
        <dbReference type="ARBA" id="ARBA00004788"/>
    </source>
</evidence>
<feature type="domain" description="2Fe-2S ferredoxin-type" evidence="19">
    <location>
        <begin position="35"/>
        <end position="115"/>
    </location>
</feature>
<dbReference type="InterPro" id="IPR006058">
    <property type="entry name" value="2Fe2S_fd_BS"/>
</dbReference>
<dbReference type="Gene3D" id="3.10.20.30">
    <property type="match status" value="1"/>
</dbReference>
<dbReference type="EC" id="1.3.5.1" evidence="4 17"/>
<evidence type="ECO:0000256" key="8">
    <source>
        <dbReference type="ARBA" id="ARBA00022532"/>
    </source>
</evidence>
<dbReference type="InterPro" id="IPR050573">
    <property type="entry name" value="SDH/FRD_Iron-Sulfur"/>
</dbReference>
<dbReference type="InterPro" id="IPR012675">
    <property type="entry name" value="Beta-grasp_dom_sf"/>
</dbReference>
<reference evidence="21" key="1">
    <citation type="submission" date="2015-12" db="EMBL/GenBank/DDBJ databases">
        <title>De novo transcriptome assembly of four potential Pierce s Disease insect vectors from Arizona vineyards.</title>
        <authorList>
            <person name="Tassone E.E."/>
        </authorList>
    </citation>
    <scope>NUCLEOTIDE SEQUENCE</scope>
</reference>
<keyword evidence="17" id="KW-0496">Mitochondrion</keyword>
<dbReference type="UniPathway" id="UPA00223">
    <property type="reaction ID" value="UER01006"/>
</dbReference>
<keyword evidence="9 17" id="KW-0001">2Fe-2S</keyword>
<dbReference type="InterPro" id="IPR004489">
    <property type="entry name" value="Succ_DH/fum_Rdtase_Fe-S"/>
</dbReference>
<keyword evidence="6" id="KW-0813">Transport</keyword>
<dbReference type="SUPFAM" id="SSF46548">
    <property type="entry name" value="alpha-helical ferredoxin"/>
    <property type="match status" value="1"/>
</dbReference>
<dbReference type="GO" id="GO:0009055">
    <property type="term" value="F:electron transfer activity"/>
    <property type="evidence" value="ECO:0007669"/>
    <property type="project" value="InterPro"/>
</dbReference>
<dbReference type="Pfam" id="PF13085">
    <property type="entry name" value="Fer2_3"/>
    <property type="match status" value="1"/>
</dbReference>
<dbReference type="NCBIfam" id="TIGR00384">
    <property type="entry name" value="dhsB"/>
    <property type="match status" value="1"/>
</dbReference>
<proteinExistence type="inferred from homology"/>
<dbReference type="AlphaFoldDB" id="A0A1B6DT97"/>
<dbReference type="InterPro" id="IPR017900">
    <property type="entry name" value="4Fe4S_Fe_S_CS"/>
</dbReference>
<evidence type="ECO:0000313" key="21">
    <source>
        <dbReference type="EMBL" id="JAS28893.1"/>
    </source>
</evidence>
<dbReference type="PROSITE" id="PS51379">
    <property type="entry name" value="4FE4S_FER_2"/>
    <property type="match status" value="1"/>
</dbReference>
<evidence type="ECO:0000256" key="11">
    <source>
        <dbReference type="ARBA" id="ARBA00022982"/>
    </source>
</evidence>
<dbReference type="PANTHER" id="PTHR11921:SF29">
    <property type="entry name" value="SUCCINATE DEHYDROGENASE [UBIQUINONE] IRON-SULFUR SUBUNIT, MITOCHONDRIAL"/>
    <property type="match status" value="1"/>
</dbReference>
<feature type="compositionally biased region" description="Basic and acidic residues" evidence="18">
    <location>
        <begin position="271"/>
        <end position="281"/>
    </location>
</feature>
<dbReference type="InterPro" id="IPR009051">
    <property type="entry name" value="Helical_ferredxn"/>
</dbReference>
<dbReference type="PANTHER" id="PTHR11921">
    <property type="entry name" value="SUCCINATE DEHYDROGENASE IRON-SULFUR PROTEIN"/>
    <property type="match status" value="1"/>
</dbReference>
<comment type="cofactor">
    <cofactor evidence="17">
        <name>[2Fe-2S] cluster</name>
        <dbReference type="ChEBI" id="CHEBI:190135"/>
    </cofactor>
    <text evidence="17">Binds 1 [2Fe-2S] cluster.</text>
</comment>
<keyword evidence="10 17" id="KW-0479">Metal-binding</keyword>
<dbReference type="CDD" id="cd00207">
    <property type="entry name" value="fer2"/>
    <property type="match status" value="1"/>
</dbReference>
<evidence type="ECO:0000256" key="15">
    <source>
        <dbReference type="ARBA" id="ARBA00023291"/>
    </source>
</evidence>
<evidence type="ECO:0000256" key="5">
    <source>
        <dbReference type="ARBA" id="ARBA00016766"/>
    </source>
</evidence>
<dbReference type="GO" id="GO:0046872">
    <property type="term" value="F:metal ion binding"/>
    <property type="evidence" value="ECO:0007669"/>
    <property type="project" value="UniProtKB-KW"/>
</dbReference>
<dbReference type="GO" id="GO:0005743">
    <property type="term" value="C:mitochondrial inner membrane"/>
    <property type="evidence" value="ECO:0007669"/>
    <property type="project" value="UniProtKB-SubCell"/>
</dbReference>
<comment type="cofactor">
    <cofactor evidence="17">
        <name>[4Fe-4S] cluster</name>
        <dbReference type="ChEBI" id="CHEBI:49883"/>
    </cofactor>
    <text evidence="17">Binds 1 [4Fe-4S] cluster.</text>
</comment>
<dbReference type="GO" id="GO:0008177">
    <property type="term" value="F:succinate dehydrogenase (quinone) activity"/>
    <property type="evidence" value="ECO:0007669"/>
    <property type="project" value="UniProtKB-EC"/>
</dbReference>
<accession>A0A1B6DT97</accession>
<comment type="pathway">
    <text evidence="2 17">Carbohydrate metabolism; tricarboxylic acid cycle; fumarate from succinate (eukaryal route): step 1/1.</text>
</comment>
<dbReference type="InterPro" id="IPR025192">
    <property type="entry name" value="Succ_DH/fum_Rdtase_N"/>
</dbReference>
<protein>
    <recommendedName>
        <fullName evidence="5 17">Succinate dehydrogenase [ubiquinone] iron-sulfur subunit, mitochondrial</fullName>
        <ecNumber evidence="4 17">1.3.5.1</ecNumber>
    </recommendedName>
</protein>
<keyword evidence="11" id="KW-0249">Electron transport</keyword>
<dbReference type="PROSITE" id="PS00198">
    <property type="entry name" value="4FE4S_FER_1"/>
    <property type="match status" value="1"/>
</dbReference>
<dbReference type="InterPro" id="IPR001041">
    <property type="entry name" value="2Fe-2S_ferredoxin-type"/>
</dbReference>
<comment type="function">
    <text evidence="17">Iron-sulfur protein (IP) subunit of succinate dehydrogenase (SDH) that is involved in complex II of the mitochondrial electron transport chain and is responsible for transferring electrons from succinate to ubiquinone (coenzyme Q).</text>
</comment>
<name>A0A1B6DT97_9HEMI</name>
<comment type="subcellular location">
    <subcellularLocation>
        <location evidence="1 17">Mitochondrion inner membrane</location>
        <topology evidence="1 17">Peripheral membrane protein</topology>
        <orientation evidence="1 17">Matrix side</orientation>
    </subcellularLocation>
</comment>
<evidence type="ECO:0000256" key="1">
    <source>
        <dbReference type="ARBA" id="ARBA00004443"/>
    </source>
</evidence>
<dbReference type="GO" id="GO:0051537">
    <property type="term" value="F:2 iron, 2 sulfur cluster binding"/>
    <property type="evidence" value="ECO:0007669"/>
    <property type="project" value="UniProtKB-KW"/>
</dbReference>
<dbReference type="Pfam" id="PF13534">
    <property type="entry name" value="Fer4_17"/>
    <property type="match status" value="1"/>
</dbReference>
<comment type="similarity">
    <text evidence="3 17">Belongs to the succinate dehydrogenase/fumarate reductase iron-sulfur protein family.</text>
</comment>
<keyword evidence="13 17" id="KW-0408">Iron</keyword>
<evidence type="ECO:0000256" key="14">
    <source>
        <dbReference type="ARBA" id="ARBA00023014"/>
    </source>
</evidence>
<dbReference type="InterPro" id="IPR036010">
    <property type="entry name" value="2Fe-2S_ferredoxin-like_sf"/>
</dbReference>
<gene>
    <name evidence="21" type="ORF">g.35133</name>
</gene>
<keyword evidence="12" id="KW-0560">Oxidoreductase</keyword>
<evidence type="ECO:0000259" key="20">
    <source>
        <dbReference type="PROSITE" id="PS51379"/>
    </source>
</evidence>
<dbReference type="GO" id="GO:0022904">
    <property type="term" value="P:respiratory electron transport chain"/>
    <property type="evidence" value="ECO:0007669"/>
    <property type="project" value="TreeGrafter"/>
</dbReference>
<keyword evidence="14 17" id="KW-0411">Iron-sulfur</keyword>
<comment type="cofactor">
    <cofactor evidence="17">
        <name>[3Fe-4S] cluster</name>
        <dbReference type="ChEBI" id="CHEBI:21137"/>
    </cofactor>
    <text evidence="17">Binds 1 [3Fe-4S] cluster.</text>
</comment>
<evidence type="ECO:0000256" key="12">
    <source>
        <dbReference type="ARBA" id="ARBA00023002"/>
    </source>
</evidence>